<dbReference type="Proteomes" id="UP001054837">
    <property type="component" value="Unassembled WGS sequence"/>
</dbReference>
<accession>A0AAV4TUT4</accession>
<proteinExistence type="predicted"/>
<reference evidence="1 2" key="1">
    <citation type="submission" date="2021-06" db="EMBL/GenBank/DDBJ databases">
        <title>Caerostris darwini draft genome.</title>
        <authorList>
            <person name="Kono N."/>
            <person name="Arakawa K."/>
        </authorList>
    </citation>
    <scope>NUCLEOTIDE SEQUENCE [LARGE SCALE GENOMIC DNA]</scope>
</reference>
<sequence length="94" mass="10589">MCMRGADCEMSRSGEGVINFGSPPKVRREVLLGEKIRETTVNQAALAATRLGLQLRGDLSMSKEKFSFHETTSFYSSFNPCRKRVEVEMKINNN</sequence>
<protein>
    <submittedName>
        <fullName evidence="1">Uncharacterized protein</fullName>
    </submittedName>
</protein>
<dbReference type="EMBL" id="BPLQ01010253">
    <property type="protein sequence ID" value="GIY49634.1"/>
    <property type="molecule type" value="Genomic_DNA"/>
</dbReference>
<dbReference type="AlphaFoldDB" id="A0AAV4TUT4"/>
<evidence type="ECO:0000313" key="2">
    <source>
        <dbReference type="Proteomes" id="UP001054837"/>
    </source>
</evidence>
<name>A0AAV4TUT4_9ARAC</name>
<gene>
    <name evidence="1" type="ORF">CDAR_473361</name>
</gene>
<comment type="caution">
    <text evidence="1">The sequence shown here is derived from an EMBL/GenBank/DDBJ whole genome shotgun (WGS) entry which is preliminary data.</text>
</comment>
<organism evidence="1 2">
    <name type="scientific">Caerostris darwini</name>
    <dbReference type="NCBI Taxonomy" id="1538125"/>
    <lineage>
        <taxon>Eukaryota</taxon>
        <taxon>Metazoa</taxon>
        <taxon>Ecdysozoa</taxon>
        <taxon>Arthropoda</taxon>
        <taxon>Chelicerata</taxon>
        <taxon>Arachnida</taxon>
        <taxon>Araneae</taxon>
        <taxon>Araneomorphae</taxon>
        <taxon>Entelegynae</taxon>
        <taxon>Araneoidea</taxon>
        <taxon>Araneidae</taxon>
        <taxon>Caerostris</taxon>
    </lineage>
</organism>
<evidence type="ECO:0000313" key="1">
    <source>
        <dbReference type="EMBL" id="GIY49634.1"/>
    </source>
</evidence>
<keyword evidence="2" id="KW-1185">Reference proteome</keyword>